<keyword evidence="1" id="KW-0456">Lyase</keyword>
<dbReference type="HAMAP" id="MF_02130">
    <property type="entry name" value="DHNA_arch"/>
    <property type="match status" value="1"/>
</dbReference>
<comment type="similarity">
    <text evidence="1">Belongs to the archaeal dihydroneopterin aldolase family.</text>
</comment>
<name>A0A2A2HCH0_9EURY</name>
<dbReference type="InterPro" id="IPR027508">
    <property type="entry name" value="DHN_aldolase_MptD"/>
</dbReference>
<dbReference type="EMBL" id="LMVN01000021">
    <property type="protein sequence ID" value="PAV07119.1"/>
    <property type="molecule type" value="Genomic_DNA"/>
</dbReference>
<dbReference type="RefSeq" id="WP_095608785.1">
    <property type="nucleotide sequence ID" value="NZ_LMVN01000021.1"/>
</dbReference>
<accession>A0A2A2HCH0</accession>
<comment type="subunit">
    <text evidence="1">Homotetramer.</text>
</comment>
<dbReference type="OrthoDB" id="132689at2157"/>
<comment type="catalytic activity">
    <reaction evidence="1">
        <text>7,8-dihydroneopterin = 6-hydroxymethyl-7,8-dihydropterin + glycolaldehyde</text>
        <dbReference type="Rhea" id="RHEA:10540"/>
        <dbReference type="ChEBI" id="CHEBI:17001"/>
        <dbReference type="ChEBI" id="CHEBI:17071"/>
        <dbReference type="ChEBI" id="CHEBI:44841"/>
        <dbReference type="EC" id="4.1.2.25"/>
    </reaction>
</comment>
<keyword evidence="5" id="KW-1185">Reference proteome</keyword>
<evidence type="ECO:0000313" key="3">
    <source>
        <dbReference type="EMBL" id="PAV07119.1"/>
    </source>
</evidence>
<comment type="pathway">
    <text evidence="1">Cofactor biosynthesis; 5,6,7,8-tetrahydromethanopterin biosynthesis.</text>
</comment>
<feature type="binding site" evidence="1">
    <location>
        <position position="19"/>
    </location>
    <ligand>
        <name>substrate</name>
    </ligand>
</feature>
<evidence type="ECO:0000259" key="2">
    <source>
        <dbReference type="Pfam" id="PF04038"/>
    </source>
</evidence>
<dbReference type="Gene3D" id="3.30.1300.20">
    <property type="entry name" value="7,8-dihydroneopterin aldolase (MptD)"/>
    <property type="match status" value="1"/>
</dbReference>
<comment type="caution">
    <text evidence="3">The sequence shown here is derived from an EMBL/GenBank/DDBJ whole genome shotgun (WGS) entry which is preliminary data.</text>
</comment>
<dbReference type="Proteomes" id="UP000246004">
    <property type="component" value="Unassembled WGS sequence"/>
</dbReference>
<reference evidence="4 6" key="1">
    <citation type="submission" date="2016-04" db="EMBL/GenBank/DDBJ databases">
        <title>Genome sequence of Methanosphaera cuniculi DSM 4103.</title>
        <authorList>
            <person name="Poehlein A."/>
            <person name="Seedorf H."/>
            <person name="Daniel R."/>
        </authorList>
    </citation>
    <scope>NUCLEOTIDE SEQUENCE [LARGE SCALE GENOMIC DNA]</scope>
    <source>
        <strain evidence="4 6">DSM 4103</strain>
    </source>
</reference>
<evidence type="ECO:0000313" key="5">
    <source>
        <dbReference type="Proteomes" id="UP000217528"/>
    </source>
</evidence>
<evidence type="ECO:0000256" key="1">
    <source>
        <dbReference type="HAMAP-Rule" id="MF_02130"/>
    </source>
</evidence>
<dbReference type="Proteomes" id="UP000217528">
    <property type="component" value="Unassembled WGS sequence"/>
</dbReference>
<proteinExistence type="inferred from homology"/>
<evidence type="ECO:0000313" key="4">
    <source>
        <dbReference type="EMBL" id="PWL09046.1"/>
    </source>
</evidence>
<sequence length="119" mass="13388">MSMDDYFTNLNDRERAIFEGAVSMGALYHQFVGTPVNMDTKKSLEDAIKSSIKLQPAVVDVCVNLDEKLIADATKRSSYTSVTGDMFNVEITTKINDTSIITCIKYIEDLDYPLMFVKE</sequence>
<dbReference type="GO" id="GO:2001118">
    <property type="term" value="P:tetrahydromethanopterin biosynthetic process"/>
    <property type="evidence" value="ECO:0007669"/>
    <property type="project" value="UniProtKB-UniRule"/>
</dbReference>
<dbReference type="AlphaFoldDB" id="A0A2A2HCH0"/>
<dbReference type="EMBL" id="LWMS01000001">
    <property type="protein sequence ID" value="PWL09046.1"/>
    <property type="molecule type" value="Genomic_DNA"/>
</dbReference>
<dbReference type="SUPFAM" id="SSF143560">
    <property type="entry name" value="MK0786-like"/>
    <property type="match status" value="1"/>
</dbReference>
<dbReference type="EC" id="4.1.2.25" evidence="1"/>
<gene>
    <name evidence="1" type="primary">mptD</name>
    <name evidence="3" type="ORF">ASJ82_05400</name>
    <name evidence="4" type="ORF">MSCUN_00140</name>
</gene>
<comment type="function">
    <text evidence="1">Catalyzes the conversion of 7,8-dihydroneopterin (H2Neo) to 6-hydroxymethyl-7,8-dihydropterin (6-HMD).</text>
</comment>
<dbReference type="UniPathway" id="UPA00065"/>
<dbReference type="Pfam" id="PF04038">
    <property type="entry name" value="DHNA"/>
    <property type="match status" value="1"/>
</dbReference>
<feature type="binding site" evidence="1">
    <location>
        <position position="115"/>
    </location>
    <ligand>
        <name>substrate</name>
    </ligand>
</feature>
<dbReference type="InterPro" id="IPR036839">
    <property type="entry name" value="MptD_sf"/>
</dbReference>
<reference evidence="3 5" key="2">
    <citation type="journal article" date="2017" name="BMC Genomics">
        <title>Genomic analysis of methanogenic archaea reveals a shift towards energy conservation.</title>
        <authorList>
            <person name="Gilmore S.P."/>
            <person name="Henske J.K."/>
            <person name="Sexton J.A."/>
            <person name="Solomon K.V."/>
            <person name="Seppala S."/>
            <person name="Yoo J.I."/>
            <person name="Huyett L.M."/>
            <person name="Pressman A."/>
            <person name="Cogan J.Z."/>
            <person name="Kivenson V."/>
            <person name="Peng X."/>
            <person name="Tan Y."/>
            <person name="Valentine D.L."/>
            <person name="O'Malley M.A."/>
        </authorList>
    </citation>
    <scope>NUCLEOTIDE SEQUENCE [LARGE SCALE GENOMIC DNA]</scope>
    <source>
        <strain evidence="3 5">1R-7</strain>
    </source>
</reference>
<organism evidence="3 5">
    <name type="scientific">Methanosphaera cuniculi</name>
    <dbReference type="NCBI Taxonomy" id="1077256"/>
    <lineage>
        <taxon>Archaea</taxon>
        <taxon>Methanobacteriati</taxon>
        <taxon>Methanobacteriota</taxon>
        <taxon>Methanomada group</taxon>
        <taxon>Methanobacteria</taxon>
        <taxon>Methanobacteriales</taxon>
        <taxon>Methanobacteriaceae</taxon>
        <taxon>Methanosphaera</taxon>
    </lineage>
</organism>
<dbReference type="InterPro" id="IPR007181">
    <property type="entry name" value="MtpD_C"/>
</dbReference>
<feature type="domain" description="Dihydroneopterin aldolase MtpD C-terminal" evidence="2">
    <location>
        <begin position="12"/>
        <end position="118"/>
    </location>
</feature>
<dbReference type="GO" id="GO:0004150">
    <property type="term" value="F:dihydroneopterin aldolase activity"/>
    <property type="evidence" value="ECO:0007669"/>
    <property type="project" value="UniProtKB-UniRule"/>
</dbReference>
<evidence type="ECO:0000313" key="6">
    <source>
        <dbReference type="Proteomes" id="UP000246004"/>
    </source>
</evidence>
<protein>
    <recommendedName>
        <fullName evidence="1">Dihydroneopterin aldolase</fullName>
        <shortName evidence="1">DHNA</shortName>
        <ecNumber evidence="1">4.1.2.25</ecNumber>
    </recommendedName>
    <alternativeName>
        <fullName evidence="1">7,8-dihydroneopterin aldolase</fullName>
    </alternativeName>
</protein>